<organism evidence="2 3">
    <name type="scientific">Mesorhabditis belari</name>
    <dbReference type="NCBI Taxonomy" id="2138241"/>
    <lineage>
        <taxon>Eukaryota</taxon>
        <taxon>Metazoa</taxon>
        <taxon>Ecdysozoa</taxon>
        <taxon>Nematoda</taxon>
        <taxon>Chromadorea</taxon>
        <taxon>Rhabditida</taxon>
        <taxon>Rhabditina</taxon>
        <taxon>Rhabditomorpha</taxon>
        <taxon>Rhabditoidea</taxon>
        <taxon>Rhabditidae</taxon>
        <taxon>Mesorhabditinae</taxon>
        <taxon>Mesorhabditis</taxon>
    </lineage>
</organism>
<feature type="region of interest" description="Disordered" evidence="1">
    <location>
        <begin position="285"/>
        <end position="327"/>
    </location>
</feature>
<evidence type="ECO:0000313" key="2">
    <source>
        <dbReference type="Proteomes" id="UP000887575"/>
    </source>
</evidence>
<keyword evidence="2" id="KW-1185">Reference proteome</keyword>
<evidence type="ECO:0000256" key="1">
    <source>
        <dbReference type="SAM" id="MobiDB-lite"/>
    </source>
</evidence>
<sequence length="548" mass="63512">MARDEEIAVEPLSSHISVYTPPTITTTVSVIKTARNRILTEPEPVWVPETGKPGMSAEATELDYAPLATHISVYHREVADTEVDLLKGAKGRLRELEVEKLETTQTKASGTERQRPESWMPIELWEHLYGTRQTQPTIPLSERAQIEEELWRHYYRLNEERNTYATRGPLENGAKELQSDDELWRHYYRLLEERTHERRSPRPLALHEGPWMSPPPSEQTSPLGFSVELRAHEPPRKIYEELRPSSRQIVTPRSVEPRRERRLSPHHWTTVHERTTVSYVKRMTLSRSPIRGHAQSEPPATLYRSTRPAASAPTSKSPTGRSRPWTTFDSMQVHHPILPPRSSVPATVNVDRSQSMHREQDHHTYKKTKAEKKQRQTYTGAYSAVAETSHAAQVHKPAYYTHTEHKVYRVPHGTVKEIAAIDRTELYERVDSPLGVEAVSSNEAVRMRTSLRQQRVVARLRHDDERNTDYLVYQTSGLVERPIEQRMNELPPIEFDAYSCRGSHARVPLPPGEYQELDPRLMSEEELTRRRRPIKRARQRMRNICTML</sequence>
<name>A0AAF3FEE6_9BILA</name>
<feature type="region of interest" description="Disordered" evidence="1">
    <location>
        <begin position="244"/>
        <end position="264"/>
    </location>
</feature>
<proteinExistence type="predicted"/>
<accession>A0AAF3FEE6</accession>
<reference evidence="3" key="1">
    <citation type="submission" date="2024-02" db="UniProtKB">
        <authorList>
            <consortium name="WormBaseParasite"/>
        </authorList>
    </citation>
    <scope>IDENTIFICATION</scope>
</reference>
<dbReference type="Proteomes" id="UP000887575">
    <property type="component" value="Unassembled WGS sequence"/>
</dbReference>
<feature type="region of interest" description="Disordered" evidence="1">
    <location>
        <begin position="198"/>
        <end position="221"/>
    </location>
</feature>
<dbReference type="AlphaFoldDB" id="A0AAF3FEE6"/>
<feature type="compositionally biased region" description="Polar residues" evidence="1">
    <location>
        <begin position="312"/>
        <end position="327"/>
    </location>
</feature>
<evidence type="ECO:0000313" key="3">
    <source>
        <dbReference type="WBParaSite" id="MBELARI_LOCUS5243"/>
    </source>
</evidence>
<dbReference type="WBParaSite" id="MBELARI_LOCUS5243">
    <property type="protein sequence ID" value="MBELARI_LOCUS5243"/>
    <property type="gene ID" value="MBELARI_LOCUS5243"/>
</dbReference>
<protein>
    <submittedName>
        <fullName evidence="3">Uncharacterized protein</fullName>
    </submittedName>
</protein>